<evidence type="ECO:0000313" key="2">
    <source>
        <dbReference type="Proteomes" id="UP001152795"/>
    </source>
</evidence>
<evidence type="ECO:0000313" key="1">
    <source>
        <dbReference type="EMBL" id="CAB4040990.1"/>
    </source>
</evidence>
<dbReference type="OrthoDB" id="5988687at2759"/>
<reference evidence="1" key="1">
    <citation type="submission" date="2020-04" db="EMBL/GenBank/DDBJ databases">
        <authorList>
            <person name="Alioto T."/>
            <person name="Alioto T."/>
            <person name="Gomez Garrido J."/>
        </authorList>
    </citation>
    <scope>NUCLEOTIDE SEQUENCE</scope>
    <source>
        <strain evidence="1">A484AB</strain>
    </source>
</reference>
<dbReference type="PANTHER" id="PTHR47018">
    <property type="entry name" value="CXC DOMAIN-CONTAINING PROTEIN-RELATED"/>
    <property type="match status" value="1"/>
</dbReference>
<dbReference type="EMBL" id="CACRXK020027583">
    <property type="protein sequence ID" value="CAB4040990.1"/>
    <property type="molecule type" value="Genomic_DNA"/>
</dbReference>
<name>A0A7D9K658_PARCT</name>
<proteinExistence type="predicted"/>
<gene>
    <name evidence="1" type="ORF">PACLA_8A014899</name>
</gene>
<accession>A0A7D9K658</accession>
<keyword evidence="2" id="KW-1185">Reference proteome</keyword>
<protein>
    <submittedName>
        <fullName evidence="1">Uncharacterized protein</fullName>
    </submittedName>
</protein>
<sequence length="694" mass="78286">MIRHSMDIIQNNVEFLNPGQTPVVAFDQPLYALAETIQWNWPDAYGENKFVIMLGGRHVEMAAWKTLGDWLENSGWTALLVDAHAASSGKADSFLKASHDSRTSLTKIVPCFLALDHHHYARWLPVHIRDMITLEKTCSAVAREFQNGNFAVKKSLRAFSKIPVDHAHEQNNKCVKGDGGAIWLTENTSELLRWMISGPEISRMFSEFEFSQEFVGVTSRNTASLKHHEQSNAMQSRFMKDVKSLTEAFDNMSNPFIDDSGDVLNIDTKETMNGGVVTTISSIEAIGEKQYKEFVETRLEKKNVSLFETVKKNKLSRFGTSPVKETSRQMLQITSLKKDSLGPSAKNTCPQIDALILDGAAIVNLLRPIGCKTFEAYAHDVFIKYVKSRLANVSRLDIVWDGYLENSLKATTRSKRGKGIRRRVLPDTRIPKNWSTFLRDDNNKSELFAHLAQQVTSIDCSPKEVVSTYREEVLVSSQRDLSDISPCSQEEACTRMLIHALDCSKVGLKKVMIKTVDTYVLVIAVALFQKIRAEELWLEFGTGKHTRYISVHDIERALGHVKAEWLTVFHALTGCDQTSFFAGKGKITAWETWKAFEEITPSFQSLSSIPQASTILDVLPDLERFVVLLYERTSTTRSVNEARKELFTKKNRPMDALPPTSAALLQRIKRSSYQAGYVWTQSLCKDPTLPSPLE</sequence>
<organism evidence="1 2">
    <name type="scientific">Paramuricea clavata</name>
    <name type="common">Red gorgonian</name>
    <name type="synonym">Violescent sea-whip</name>
    <dbReference type="NCBI Taxonomy" id="317549"/>
    <lineage>
        <taxon>Eukaryota</taxon>
        <taxon>Metazoa</taxon>
        <taxon>Cnidaria</taxon>
        <taxon>Anthozoa</taxon>
        <taxon>Octocorallia</taxon>
        <taxon>Malacalcyonacea</taxon>
        <taxon>Plexauridae</taxon>
        <taxon>Paramuricea</taxon>
    </lineage>
</organism>
<dbReference type="Proteomes" id="UP001152795">
    <property type="component" value="Unassembled WGS sequence"/>
</dbReference>
<dbReference type="AlphaFoldDB" id="A0A7D9K658"/>
<comment type="caution">
    <text evidence="1">The sequence shown here is derived from an EMBL/GenBank/DDBJ whole genome shotgun (WGS) entry which is preliminary data.</text>
</comment>